<sequence length="484" mass="50593">MTFFDPQTWDGRYFDGSWVSTPDTAAVVSPSTGETIGRVAAATAADLDRTVKAARRAQTAWASAPAEERAAVMRRAAAIIEENTETLARWLSDEAGSAQGKAHFEASLVANEFHLAAATAMMPYGQLLRSARPRLSLSRRRPVGVVGVISPFNFPGILSARSIAPALALGNAVVLKPDPRTSVSGGLFFAAVLEAAGVPAGVFSVLPGGVEVGSALVDHPAVPIISFTGSTEAGRIIGARAGRLLKRAHLELGGNNALVVLGDVDVAAAASAGAWGSFLHQGQICMTTGRHLVHDSIYDEYVETLSAKAAALPAGDPSTGAPLGPIIDERQRDKIDAIVRETVDAGARVTAGGGHDRLFFEATVLADVTPEHAAFQKEIFGPVAPVTRFSSVDELVDLVNASDYGLSLGILAKDAFRAYELADRLPSGILHINDQTVDDESQAPFGGVGASGTGARFGGHEANIEAFTETQWVTMQADVATYPF</sequence>
<gene>
    <name evidence="7" type="ORF">RSA3_00245</name>
</gene>
<evidence type="ECO:0000256" key="4">
    <source>
        <dbReference type="PROSITE-ProRule" id="PRU10007"/>
    </source>
</evidence>
<dbReference type="RefSeq" id="WP_058612851.1">
    <property type="nucleotide sequence ID" value="NZ_LDRV01000001.1"/>
</dbReference>
<comment type="similarity">
    <text evidence="1 5">Belongs to the aldehyde dehydrogenase family.</text>
</comment>
<dbReference type="InterPro" id="IPR016161">
    <property type="entry name" value="Ald_DH/histidinol_DH"/>
</dbReference>
<evidence type="ECO:0000259" key="6">
    <source>
        <dbReference type="Pfam" id="PF00171"/>
    </source>
</evidence>
<accession>A0A147FCQ7</accession>
<proteinExistence type="inferred from homology"/>
<dbReference type="Gene3D" id="3.40.309.10">
    <property type="entry name" value="Aldehyde Dehydrogenase, Chain A, domain 2"/>
    <property type="match status" value="1"/>
</dbReference>
<dbReference type="PATRIC" id="fig|2033.7.peg.54"/>
<evidence type="ECO:0000256" key="5">
    <source>
        <dbReference type="RuleBase" id="RU003345"/>
    </source>
</evidence>
<evidence type="ECO:0000256" key="1">
    <source>
        <dbReference type="ARBA" id="ARBA00009986"/>
    </source>
</evidence>
<dbReference type="InterPro" id="IPR016163">
    <property type="entry name" value="Ald_DH_C"/>
</dbReference>
<dbReference type="PROSITE" id="PS00687">
    <property type="entry name" value="ALDEHYDE_DEHYDR_GLU"/>
    <property type="match status" value="1"/>
</dbReference>
<dbReference type="Pfam" id="PF00171">
    <property type="entry name" value="Aldedh"/>
    <property type="match status" value="1"/>
</dbReference>
<dbReference type="InterPro" id="IPR016162">
    <property type="entry name" value="Ald_DH_N"/>
</dbReference>
<feature type="domain" description="Aldehyde dehydrogenase" evidence="6">
    <location>
        <begin position="18"/>
        <end position="473"/>
    </location>
</feature>
<dbReference type="EMBL" id="LDRV01000001">
    <property type="protein sequence ID" value="KTS14374.1"/>
    <property type="molecule type" value="Genomic_DNA"/>
</dbReference>
<reference evidence="7 8" key="1">
    <citation type="journal article" date="2016" name="Front. Microbiol.">
        <title>Genomic Resource of Rice Seed Associated Bacteria.</title>
        <authorList>
            <person name="Midha S."/>
            <person name="Bansal K."/>
            <person name="Sharma S."/>
            <person name="Kumar N."/>
            <person name="Patil P.P."/>
            <person name="Chaudhry V."/>
            <person name="Patil P.B."/>
        </authorList>
    </citation>
    <scope>NUCLEOTIDE SEQUENCE [LARGE SCALE GENOMIC DNA]</scope>
    <source>
        <strain evidence="7 8">RSA3</strain>
    </source>
</reference>
<dbReference type="GO" id="GO:0016620">
    <property type="term" value="F:oxidoreductase activity, acting on the aldehyde or oxo group of donors, NAD or NADP as acceptor"/>
    <property type="evidence" value="ECO:0007669"/>
    <property type="project" value="InterPro"/>
</dbReference>
<dbReference type="SUPFAM" id="SSF53720">
    <property type="entry name" value="ALDH-like"/>
    <property type="match status" value="1"/>
</dbReference>
<evidence type="ECO:0000313" key="8">
    <source>
        <dbReference type="Proteomes" id="UP000072189"/>
    </source>
</evidence>
<organism evidence="7 8">
    <name type="scientific">Microbacterium testaceum</name>
    <name type="common">Aureobacterium testaceum</name>
    <name type="synonym">Brevibacterium testaceum</name>
    <dbReference type="NCBI Taxonomy" id="2033"/>
    <lineage>
        <taxon>Bacteria</taxon>
        <taxon>Bacillati</taxon>
        <taxon>Actinomycetota</taxon>
        <taxon>Actinomycetes</taxon>
        <taxon>Micrococcales</taxon>
        <taxon>Microbacteriaceae</taxon>
        <taxon>Microbacterium</taxon>
    </lineage>
</organism>
<keyword evidence="3" id="KW-0520">NAD</keyword>
<dbReference type="InterPro" id="IPR029510">
    <property type="entry name" value="Ald_DH_CS_GLU"/>
</dbReference>
<comment type="caution">
    <text evidence="7">The sequence shown here is derived from an EMBL/GenBank/DDBJ whole genome shotgun (WGS) entry which is preliminary data.</text>
</comment>
<dbReference type="FunFam" id="3.40.605.10:FF:000007">
    <property type="entry name" value="NAD/NADP-dependent betaine aldehyde dehydrogenase"/>
    <property type="match status" value="1"/>
</dbReference>
<dbReference type="PANTHER" id="PTHR42986:SF1">
    <property type="entry name" value="BENZALDEHYDE DEHYDROGENASE YFMT"/>
    <property type="match status" value="1"/>
</dbReference>
<dbReference type="AlphaFoldDB" id="A0A147FCQ7"/>
<evidence type="ECO:0000256" key="2">
    <source>
        <dbReference type="ARBA" id="ARBA00023002"/>
    </source>
</evidence>
<dbReference type="Gene3D" id="3.40.605.10">
    <property type="entry name" value="Aldehyde Dehydrogenase, Chain A, domain 1"/>
    <property type="match status" value="1"/>
</dbReference>
<dbReference type="PANTHER" id="PTHR42986">
    <property type="entry name" value="BENZALDEHYDE DEHYDROGENASE YFMT"/>
    <property type="match status" value="1"/>
</dbReference>
<protein>
    <submittedName>
        <fullName evidence="7">Benzaldehyde dehydrogenase</fullName>
    </submittedName>
</protein>
<evidence type="ECO:0000256" key="3">
    <source>
        <dbReference type="ARBA" id="ARBA00023027"/>
    </source>
</evidence>
<keyword evidence="2 5" id="KW-0560">Oxidoreductase</keyword>
<name>A0A147FCQ7_MICTE</name>
<dbReference type="InterPro" id="IPR015590">
    <property type="entry name" value="Aldehyde_DH_dom"/>
</dbReference>
<evidence type="ECO:0000313" key="7">
    <source>
        <dbReference type="EMBL" id="KTS14374.1"/>
    </source>
</evidence>
<feature type="active site" evidence="4">
    <location>
        <position position="251"/>
    </location>
</feature>
<dbReference type="Proteomes" id="UP000072189">
    <property type="component" value="Unassembled WGS sequence"/>
</dbReference>